<dbReference type="FunFam" id="3.30.1360.200:FF:000002">
    <property type="entry name" value="Preprotein translocase subunit SecD"/>
    <property type="match status" value="1"/>
</dbReference>
<keyword evidence="6" id="KW-0653">Protein transport</keyword>
<keyword evidence="9 10" id="KW-0472">Membrane</keyword>
<evidence type="ECO:0000256" key="6">
    <source>
        <dbReference type="ARBA" id="ARBA00022927"/>
    </source>
</evidence>
<evidence type="ECO:0000256" key="4">
    <source>
        <dbReference type="ARBA" id="ARBA00022519"/>
    </source>
</evidence>
<evidence type="ECO:0000256" key="2">
    <source>
        <dbReference type="ARBA" id="ARBA00022448"/>
    </source>
</evidence>
<comment type="subcellular location">
    <subcellularLocation>
        <location evidence="1">Cell membrane</location>
        <topology evidence="1">Multi-pass membrane protein</topology>
    </subcellularLocation>
</comment>
<dbReference type="Pfam" id="PF22599">
    <property type="entry name" value="SecDF_P1_head"/>
    <property type="match status" value="1"/>
</dbReference>
<dbReference type="PANTHER" id="PTHR30081">
    <property type="entry name" value="PROTEIN-EXPORT MEMBRANE PROTEIN SEC"/>
    <property type="match status" value="1"/>
</dbReference>
<reference evidence="14" key="1">
    <citation type="submission" date="2018-05" db="EMBL/GenBank/DDBJ databases">
        <authorList>
            <person name="Lanie J.A."/>
            <person name="Ng W.-L."/>
            <person name="Kazmierczak K.M."/>
            <person name="Andrzejewski T.M."/>
            <person name="Davidsen T.M."/>
            <person name="Wayne K.J."/>
            <person name="Tettelin H."/>
            <person name="Glass J.I."/>
            <person name="Rusch D."/>
            <person name="Podicherti R."/>
            <person name="Tsui H.-C.T."/>
            <person name="Winkler M.E."/>
        </authorList>
    </citation>
    <scope>NUCLEOTIDE SEQUENCE</scope>
</reference>
<keyword evidence="2" id="KW-0813">Transport</keyword>
<dbReference type="GO" id="GO:0005886">
    <property type="term" value="C:plasma membrane"/>
    <property type="evidence" value="ECO:0007669"/>
    <property type="project" value="UniProtKB-SubCell"/>
</dbReference>
<keyword evidence="8" id="KW-0811">Translocation</keyword>
<feature type="transmembrane region" description="Helical" evidence="10">
    <location>
        <begin position="412"/>
        <end position="434"/>
    </location>
</feature>
<evidence type="ECO:0000256" key="7">
    <source>
        <dbReference type="ARBA" id="ARBA00022989"/>
    </source>
</evidence>
<dbReference type="GO" id="GO:0015450">
    <property type="term" value="F:protein-transporting ATPase activity"/>
    <property type="evidence" value="ECO:0007669"/>
    <property type="project" value="InterPro"/>
</dbReference>
<keyword evidence="7 10" id="KW-1133">Transmembrane helix</keyword>
<dbReference type="Pfam" id="PF02355">
    <property type="entry name" value="SecD_SecF_C"/>
    <property type="match status" value="1"/>
</dbReference>
<dbReference type="FunFam" id="1.20.1640.10:FF:000004">
    <property type="entry name" value="Protein translocase subunit SecD"/>
    <property type="match status" value="1"/>
</dbReference>
<proteinExistence type="inferred from homology"/>
<dbReference type="Gene3D" id="1.20.1640.10">
    <property type="entry name" value="Multidrug efflux transporter AcrB transmembrane domain"/>
    <property type="match status" value="1"/>
</dbReference>
<dbReference type="Pfam" id="PF21760">
    <property type="entry name" value="SecD_1st"/>
    <property type="match status" value="1"/>
</dbReference>
<dbReference type="EMBL" id="UINC01005178">
    <property type="protein sequence ID" value="SVA19617.1"/>
    <property type="molecule type" value="Genomic_DNA"/>
</dbReference>
<evidence type="ECO:0000256" key="9">
    <source>
        <dbReference type="ARBA" id="ARBA00023136"/>
    </source>
</evidence>
<evidence type="ECO:0008006" key="15">
    <source>
        <dbReference type="Google" id="ProtNLM"/>
    </source>
</evidence>
<dbReference type="InterPro" id="IPR048631">
    <property type="entry name" value="SecD_1st"/>
</dbReference>
<feature type="domain" description="SecDF P1 head subdomain" evidence="13">
    <location>
        <begin position="233"/>
        <end position="338"/>
    </location>
</feature>
<feature type="transmembrane region" description="Helical" evidence="10">
    <location>
        <begin position="360"/>
        <end position="379"/>
    </location>
</feature>
<dbReference type="AlphaFoldDB" id="A0A381TXB0"/>
<organism evidence="14">
    <name type="scientific">marine metagenome</name>
    <dbReference type="NCBI Taxonomy" id="408172"/>
    <lineage>
        <taxon>unclassified sequences</taxon>
        <taxon>metagenomes</taxon>
        <taxon>ecological metagenomes</taxon>
    </lineage>
</organism>
<dbReference type="Gene3D" id="3.30.70.3400">
    <property type="match status" value="1"/>
</dbReference>
<evidence type="ECO:0000256" key="8">
    <source>
        <dbReference type="ARBA" id="ARBA00023010"/>
    </source>
</evidence>
<name>A0A381TXB0_9ZZZZ</name>
<evidence type="ECO:0000313" key="14">
    <source>
        <dbReference type="EMBL" id="SVA19617.1"/>
    </source>
</evidence>
<dbReference type="PANTHER" id="PTHR30081:SF1">
    <property type="entry name" value="PROTEIN TRANSLOCASE SUBUNIT SECD"/>
    <property type="match status" value="1"/>
</dbReference>
<dbReference type="Gene3D" id="3.30.1360.200">
    <property type="match status" value="1"/>
</dbReference>
<accession>A0A381TXB0</accession>
<dbReference type="NCBIfam" id="TIGR01129">
    <property type="entry name" value="secD"/>
    <property type="match status" value="1"/>
</dbReference>
<protein>
    <recommendedName>
        <fullName evidence="15">SecD export protein N-terminal TM domain-containing protein</fullName>
    </recommendedName>
</protein>
<feature type="transmembrane region" description="Helical" evidence="10">
    <location>
        <begin position="483"/>
        <end position="507"/>
    </location>
</feature>
<dbReference type="SUPFAM" id="SSF82866">
    <property type="entry name" value="Multidrug efflux transporter AcrB transmembrane domain"/>
    <property type="match status" value="1"/>
</dbReference>
<feature type="domain" description="Protein export membrane protein SecD/SecF C-terminal" evidence="11">
    <location>
        <begin position="340"/>
        <end position="502"/>
    </location>
</feature>
<dbReference type="GO" id="GO:0006886">
    <property type="term" value="P:intracellular protein transport"/>
    <property type="evidence" value="ECO:0007669"/>
    <property type="project" value="InterPro"/>
</dbReference>
<keyword evidence="4" id="KW-0997">Cell inner membrane</keyword>
<keyword evidence="5 10" id="KW-0812">Transmembrane</keyword>
<evidence type="ECO:0000256" key="5">
    <source>
        <dbReference type="ARBA" id="ARBA00022692"/>
    </source>
</evidence>
<feature type="transmembrane region" description="Helical" evidence="10">
    <location>
        <begin position="455"/>
        <end position="477"/>
    </location>
</feature>
<dbReference type="InterPro" id="IPR005791">
    <property type="entry name" value="SecD"/>
</dbReference>
<dbReference type="PRINTS" id="PR00702">
    <property type="entry name" value="ACRIFLAVINRP"/>
</dbReference>
<keyword evidence="3" id="KW-1003">Cell membrane</keyword>
<evidence type="ECO:0000259" key="13">
    <source>
        <dbReference type="Pfam" id="PF22599"/>
    </source>
</evidence>
<dbReference type="HAMAP" id="MF_01463_B">
    <property type="entry name" value="SecD_B"/>
    <property type="match status" value="1"/>
</dbReference>
<evidence type="ECO:0000256" key="10">
    <source>
        <dbReference type="SAM" id="Phobius"/>
    </source>
</evidence>
<dbReference type="InterPro" id="IPR055344">
    <property type="entry name" value="SecD_SecF_C_bact"/>
</dbReference>
<dbReference type="NCBIfam" id="TIGR00916">
    <property type="entry name" value="2A0604s01"/>
    <property type="match status" value="1"/>
</dbReference>
<dbReference type="InterPro" id="IPR054384">
    <property type="entry name" value="SecDF_P1_head"/>
</dbReference>
<dbReference type="InterPro" id="IPR048634">
    <property type="entry name" value="SecD_SecF_C"/>
</dbReference>
<evidence type="ECO:0000256" key="1">
    <source>
        <dbReference type="ARBA" id="ARBA00004651"/>
    </source>
</evidence>
<gene>
    <name evidence="14" type="ORF">METZ01_LOCUS72471</name>
</gene>
<feature type="transmembrane region" description="Helical" evidence="10">
    <location>
        <begin position="384"/>
        <end position="406"/>
    </location>
</feature>
<evidence type="ECO:0000259" key="12">
    <source>
        <dbReference type="Pfam" id="PF21760"/>
    </source>
</evidence>
<evidence type="ECO:0000259" key="11">
    <source>
        <dbReference type="Pfam" id="PF02355"/>
    </source>
</evidence>
<evidence type="ECO:0000256" key="3">
    <source>
        <dbReference type="ARBA" id="ARBA00022475"/>
    </source>
</evidence>
<feature type="domain" description="Protein translocase subunit SecDF P1" evidence="12">
    <location>
        <begin position="145"/>
        <end position="203"/>
    </location>
</feature>
<dbReference type="InterPro" id="IPR022813">
    <property type="entry name" value="SecD/SecF_arch_bac"/>
</dbReference>
<sequence length="522" mass="58092">MDIKFRGSIILIVLIGALYYAFPTYRAYQPDVDPQTVDNKVNLGLDLQGGMYLDIEIKAEEAVKEILRRTSVELEDLLIDEQVDFLEVRQTTDSVIVEMEPEKKVNLDIAPYDRFLVQFDQNAQGDLTFLKLKAEEAELIRENSVSQALEVLRNRIDSLGISEPSLQKQGENNIVIQLPGLKDRDRAIELIGTQAVLQFQIVNNNATPNNYNRLTEVVKYEEVWDKTTNKLISKRPYVLEKKILMTGEFIRDARVRIDSRDNRPYVALSFDSIGADLFAKITRRNVGRNMAIVLDDKVQSAPVIREAITGGEASISGQFTVKEAETLKIVLKSGNLPAPIEIREERTVGASLGEDSVEQGLNSLMIGSALVLIFMILYYRLAGVFAAVALIFNVILIISVLGAFGATLTLPGMAGIVLTIGMAVDANVLIFQRIREEIKRTENPRAAIQEGFGKAFRTILDANVTTLFAALALLQFGTGPIKGFAVTLSVGIIASMFTAIVVTRFFFDYVYLRKTKLRSLSI</sequence>
<dbReference type="InterPro" id="IPR001036">
    <property type="entry name" value="Acrflvin-R"/>
</dbReference>